<dbReference type="Proteomes" id="UP000018721">
    <property type="component" value="Unassembled WGS sequence"/>
</dbReference>
<evidence type="ECO:0000313" key="1">
    <source>
        <dbReference type="EMBL" id="ETI57243.1"/>
    </source>
</evidence>
<dbReference type="HOGENOM" id="CLU_2189175_0_0_1"/>
<sequence>MLWMTKIMRSVEVMIWRYLPRSSRKAADLGLRRQIQDDRQVEEPDEGLREVDQDGSCINMLQMSKIVGIWGVWVPMRRDLARFCHRTVNPGRRRQIKDDRQLEYHDEGL</sequence>
<evidence type="ECO:0000313" key="2">
    <source>
        <dbReference type="Proteomes" id="UP000018721"/>
    </source>
</evidence>
<reference evidence="1 2" key="1">
    <citation type="submission" date="2013-11" db="EMBL/GenBank/DDBJ databases">
        <title>The Genome Sequence of Phytophthora parasitica P1569.</title>
        <authorList>
            <consortium name="The Broad Institute Genomics Platform"/>
            <person name="Russ C."/>
            <person name="Tyler B."/>
            <person name="Panabieres F."/>
            <person name="Shan W."/>
            <person name="Tripathy S."/>
            <person name="Grunwald N."/>
            <person name="Machado M."/>
            <person name="Johnson C.S."/>
            <person name="Arredondo F."/>
            <person name="Hong C."/>
            <person name="Coffey M."/>
            <person name="Young S.K."/>
            <person name="Zeng Q."/>
            <person name="Gargeya S."/>
            <person name="Fitzgerald M."/>
            <person name="Abouelleil A."/>
            <person name="Alvarado L."/>
            <person name="Chapman S.B."/>
            <person name="Gainer-Dewar J."/>
            <person name="Goldberg J."/>
            <person name="Griggs A."/>
            <person name="Gujja S."/>
            <person name="Hansen M."/>
            <person name="Howarth C."/>
            <person name="Imamovic A."/>
            <person name="Ireland A."/>
            <person name="Larimer J."/>
            <person name="McCowan C."/>
            <person name="Murphy C."/>
            <person name="Pearson M."/>
            <person name="Poon T.W."/>
            <person name="Priest M."/>
            <person name="Roberts A."/>
            <person name="Saif S."/>
            <person name="Shea T."/>
            <person name="Sykes S."/>
            <person name="Wortman J."/>
            <person name="Nusbaum C."/>
            <person name="Birren B."/>
        </authorList>
    </citation>
    <scope>NUCLEOTIDE SEQUENCE [LARGE SCALE GENOMIC DNA]</scope>
    <source>
        <strain evidence="1 2">P1569</strain>
    </source>
</reference>
<name>V9G294_PHYNI</name>
<dbReference type="EMBL" id="ANIZ01000072">
    <property type="protein sequence ID" value="ETI57243.1"/>
    <property type="molecule type" value="Genomic_DNA"/>
</dbReference>
<gene>
    <name evidence="1" type="ORF">F443_00427</name>
</gene>
<accession>V9G294</accession>
<dbReference type="AlphaFoldDB" id="V9G294"/>
<comment type="caution">
    <text evidence="1">The sequence shown here is derived from an EMBL/GenBank/DDBJ whole genome shotgun (WGS) entry which is preliminary data.</text>
</comment>
<protein>
    <submittedName>
        <fullName evidence="1">Uncharacterized protein</fullName>
    </submittedName>
</protein>
<proteinExistence type="predicted"/>
<keyword evidence="2" id="KW-1185">Reference proteome</keyword>
<organism evidence="1 2">
    <name type="scientific">Phytophthora nicotianae P1569</name>
    <dbReference type="NCBI Taxonomy" id="1317065"/>
    <lineage>
        <taxon>Eukaryota</taxon>
        <taxon>Sar</taxon>
        <taxon>Stramenopiles</taxon>
        <taxon>Oomycota</taxon>
        <taxon>Peronosporomycetes</taxon>
        <taxon>Peronosporales</taxon>
        <taxon>Peronosporaceae</taxon>
        <taxon>Phytophthora</taxon>
    </lineage>
</organism>